<dbReference type="EMBL" id="LR215973">
    <property type="protein sequence ID" value="VFB00590.1"/>
    <property type="molecule type" value="Genomic_DNA"/>
</dbReference>
<reference evidence="3 4" key="1">
    <citation type="submission" date="2019-02" db="EMBL/GenBank/DDBJ databases">
        <authorList>
            <consortium name="Pathogen Informatics"/>
        </authorList>
    </citation>
    <scope>NUCLEOTIDE SEQUENCE [LARGE SCALE GENOMIC DNA]</scope>
    <source>
        <strain evidence="3 4">3012STDY6756504</strain>
    </source>
</reference>
<feature type="region of interest" description="Disordered" evidence="1">
    <location>
        <begin position="71"/>
        <end position="119"/>
    </location>
</feature>
<dbReference type="RefSeq" id="WP_130918403.1">
    <property type="nucleotide sequence ID" value="NZ_LR215973.1"/>
</dbReference>
<evidence type="ECO:0000256" key="2">
    <source>
        <dbReference type="SAM" id="Phobius"/>
    </source>
</evidence>
<organism evidence="3 4">
    <name type="scientific">Nocardia cyriacigeorgica</name>
    <dbReference type="NCBI Taxonomy" id="135487"/>
    <lineage>
        <taxon>Bacteria</taxon>
        <taxon>Bacillati</taxon>
        <taxon>Actinomycetota</taxon>
        <taxon>Actinomycetes</taxon>
        <taxon>Mycobacteriales</taxon>
        <taxon>Nocardiaceae</taxon>
        <taxon>Nocardia</taxon>
    </lineage>
</organism>
<protein>
    <submittedName>
        <fullName evidence="3">Uncharacterized protein</fullName>
    </submittedName>
</protein>
<dbReference type="Proteomes" id="UP000290439">
    <property type="component" value="Chromosome"/>
</dbReference>
<evidence type="ECO:0000256" key="1">
    <source>
        <dbReference type="SAM" id="MobiDB-lite"/>
    </source>
</evidence>
<proteinExistence type="predicted"/>
<keyword evidence="2" id="KW-0472">Membrane</keyword>
<sequence>MYYLDVLTSATTLDHSTWASQDVWASAIDLEAARSNKGKKGKGGLIIGLICIVAILAIVVAVVLLMKRKKNAQPQQGQIPPQGQFPQDPNNPYPPQQQFPQQGQNPYPPQGGQQPPQNH</sequence>
<feature type="compositionally biased region" description="Low complexity" evidence="1">
    <location>
        <begin position="73"/>
        <end position="88"/>
    </location>
</feature>
<evidence type="ECO:0000313" key="3">
    <source>
        <dbReference type="EMBL" id="VFB00590.1"/>
    </source>
</evidence>
<keyword evidence="2" id="KW-0812">Transmembrane</keyword>
<evidence type="ECO:0000313" key="4">
    <source>
        <dbReference type="Proteomes" id="UP000290439"/>
    </source>
</evidence>
<name>A0A4U8W6C4_9NOCA</name>
<gene>
    <name evidence="3" type="ORF">NCTC10797_04389</name>
</gene>
<feature type="compositionally biased region" description="Low complexity" evidence="1">
    <location>
        <begin position="98"/>
        <end position="119"/>
    </location>
</feature>
<feature type="transmembrane region" description="Helical" evidence="2">
    <location>
        <begin position="45"/>
        <end position="66"/>
    </location>
</feature>
<keyword evidence="2" id="KW-1133">Transmembrane helix</keyword>
<dbReference type="AlphaFoldDB" id="A0A4U8W6C4"/>
<accession>A0A4U8W6C4</accession>